<evidence type="ECO:0000256" key="2">
    <source>
        <dbReference type="ARBA" id="ARBA00022670"/>
    </source>
</evidence>
<evidence type="ECO:0000256" key="4">
    <source>
        <dbReference type="ARBA" id="ARBA00022801"/>
    </source>
</evidence>
<accession>A0A8J3VGE2</accession>
<reference evidence="7" key="1">
    <citation type="submission" date="2021-01" db="EMBL/GenBank/DDBJ databases">
        <title>Whole genome shotgun sequence of Rhizocola hellebori NBRC 109834.</title>
        <authorList>
            <person name="Komaki H."/>
            <person name="Tamura T."/>
        </authorList>
    </citation>
    <scope>NUCLEOTIDE SEQUENCE</scope>
    <source>
        <strain evidence="7">NBRC 109834</strain>
    </source>
</reference>
<dbReference type="InterPro" id="IPR052062">
    <property type="entry name" value="Murein_DD/LD_carboxypeptidase"/>
</dbReference>
<keyword evidence="3" id="KW-0732">Signal</keyword>
<sequence>MITATVSAPVATLWRRPDAPRPSIDAAALAAQSDPQAWASGLDDVGRYYDGVLTQLLQGEPVLIEEISDGWARVVATAQPAAKLDPRGYPGWLPVEQLRFDDVLEVARGWIGTRYVWGGLTSHGIDCSGLVHLAFRRVGRTMPRDADDQARATTPVAAGEERVGDLYFFSAKPQKVTHVGFVTGPDQILHACGDKGFVVEEPMPQERRETLVGIHRVD</sequence>
<keyword evidence="2" id="KW-0645">Protease</keyword>
<keyword evidence="5" id="KW-0788">Thiol protease</keyword>
<evidence type="ECO:0000256" key="5">
    <source>
        <dbReference type="ARBA" id="ARBA00022807"/>
    </source>
</evidence>
<dbReference type="SUPFAM" id="SSF54001">
    <property type="entry name" value="Cysteine proteinases"/>
    <property type="match status" value="1"/>
</dbReference>
<protein>
    <recommendedName>
        <fullName evidence="6">NlpC/P60 domain-containing protein</fullName>
    </recommendedName>
</protein>
<gene>
    <name evidence="7" type="ORF">Rhe02_31190</name>
</gene>
<dbReference type="EMBL" id="BONY01000016">
    <property type="protein sequence ID" value="GIH05052.1"/>
    <property type="molecule type" value="Genomic_DNA"/>
</dbReference>
<dbReference type="AlphaFoldDB" id="A0A8J3VGE2"/>
<dbReference type="GO" id="GO:0008234">
    <property type="term" value="F:cysteine-type peptidase activity"/>
    <property type="evidence" value="ECO:0007669"/>
    <property type="project" value="UniProtKB-KW"/>
</dbReference>
<dbReference type="Pfam" id="PF00877">
    <property type="entry name" value="NLPC_P60"/>
    <property type="match status" value="1"/>
</dbReference>
<evidence type="ECO:0000313" key="8">
    <source>
        <dbReference type="Proteomes" id="UP000612899"/>
    </source>
</evidence>
<comment type="similarity">
    <text evidence="1">Belongs to the peptidase C40 family.</text>
</comment>
<dbReference type="GO" id="GO:0006508">
    <property type="term" value="P:proteolysis"/>
    <property type="evidence" value="ECO:0007669"/>
    <property type="project" value="UniProtKB-KW"/>
</dbReference>
<evidence type="ECO:0000259" key="6">
    <source>
        <dbReference type="PROSITE" id="PS51935"/>
    </source>
</evidence>
<keyword evidence="8" id="KW-1185">Reference proteome</keyword>
<evidence type="ECO:0000313" key="7">
    <source>
        <dbReference type="EMBL" id="GIH05052.1"/>
    </source>
</evidence>
<dbReference type="PANTHER" id="PTHR47360:SF1">
    <property type="entry name" value="ENDOPEPTIDASE NLPC-RELATED"/>
    <property type="match status" value="1"/>
</dbReference>
<dbReference type="InterPro" id="IPR000064">
    <property type="entry name" value="NLP_P60_dom"/>
</dbReference>
<dbReference type="InterPro" id="IPR038765">
    <property type="entry name" value="Papain-like_cys_pep_sf"/>
</dbReference>
<evidence type="ECO:0000256" key="3">
    <source>
        <dbReference type="ARBA" id="ARBA00022729"/>
    </source>
</evidence>
<dbReference type="PANTHER" id="PTHR47360">
    <property type="entry name" value="MUREIN DD-ENDOPEPTIDASE MEPS/MUREIN LD-CARBOXYPEPTIDASE"/>
    <property type="match status" value="1"/>
</dbReference>
<name>A0A8J3VGE2_9ACTN</name>
<dbReference type="PROSITE" id="PS51935">
    <property type="entry name" value="NLPC_P60"/>
    <property type="match status" value="1"/>
</dbReference>
<organism evidence="7 8">
    <name type="scientific">Rhizocola hellebori</name>
    <dbReference type="NCBI Taxonomy" id="1392758"/>
    <lineage>
        <taxon>Bacteria</taxon>
        <taxon>Bacillati</taxon>
        <taxon>Actinomycetota</taxon>
        <taxon>Actinomycetes</taxon>
        <taxon>Micromonosporales</taxon>
        <taxon>Micromonosporaceae</taxon>
        <taxon>Rhizocola</taxon>
    </lineage>
</organism>
<feature type="domain" description="NlpC/P60" evidence="6">
    <location>
        <begin position="97"/>
        <end position="218"/>
    </location>
</feature>
<evidence type="ECO:0000256" key="1">
    <source>
        <dbReference type="ARBA" id="ARBA00007074"/>
    </source>
</evidence>
<keyword evidence="4" id="KW-0378">Hydrolase</keyword>
<dbReference type="Gene3D" id="3.90.1720.10">
    <property type="entry name" value="endopeptidase domain like (from Nostoc punctiforme)"/>
    <property type="match status" value="1"/>
</dbReference>
<proteinExistence type="inferred from homology"/>
<comment type="caution">
    <text evidence="7">The sequence shown here is derived from an EMBL/GenBank/DDBJ whole genome shotgun (WGS) entry which is preliminary data.</text>
</comment>
<dbReference type="Proteomes" id="UP000612899">
    <property type="component" value="Unassembled WGS sequence"/>
</dbReference>
<dbReference type="RefSeq" id="WP_203908918.1">
    <property type="nucleotide sequence ID" value="NZ_BONY01000016.1"/>
</dbReference>